<name>A0A835C7I1_9FABA</name>
<dbReference type="PANTHER" id="PTHR35304">
    <property type="entry name" value="OS05G0120300 PROTEIN-RELATED"/>
    <property type="match status" value="1"/>
</dbReference>
<keyword evidence="2" id="KW-1185">Reference proteome</keyword>
<accession>A0A835C7I1</accession>
<evidence type="ECO:0000313" key="1">
    <source>
        <dbReference type="EMBL" id="KAF7832786.1"/>
    </source>
</evidence>
<evidence type="ECO:0000313" key="2">
    <source>
        <dbReference type="Proteomes" id="UP000634136"/>
    </source>
</evidence>
<reference evidence="1" key="1">
    <citation type="submission" date="2020-09" db="EMBL/GenBank/DDBJ databases">
        <title>Genome-Enabled Discovery of Anthraquinone Biosynthesis in Senna tora.</title>
        <authorList>
            <person name="Kang S.-H."/>
            <person name="Pandey R.P."/>
            <person name="Lee C.-M."/>
            <person name="Sim J.-S."/>
            <person name="Jeong J.-T."/>
            <person name="Choi B.-S."/>
            <person name="Jung M."/>
            <person name="Ginzburg D."/>
            <person name="Zhao K."/>
            <person name="Won S.Y."/>
            <person name="Oh T.-J."/>
            <person name="Yu Y."/>
            <person name="Kim N.-H."/>
            <person name="Lee O.R."/>
            <person name="Lee T.-H."/>
            <person name="Bashyal P."/>
            <person name="Kim T.-S."/>
            <person name="Lee W.-H."/>
            <person name="Kawkins C."/>
            <person name="Kim C.-K."/>
            <person name="Kim J.S."/>
            <person name="Ahn B.O."/>
            <person name="Rhee S.Y."/>
            <person name="Sohng J.K."/>
        </authorList>
    </citation>
    <scope>NUCLEOTIDE SEQUENCE</scope>
    <source>
        <tissue evidence="1">Leaf</tissue>
    </source>
</reference>
<proteinExistence type="predicted"/>
<dbReference type="PANTHER" id="PTHR35304:SF1">
    <property type="entry name" value="OS05G0120300 PROTEIN"/>
    <property type="match status" value="1"/>
</dbReference>
<sequence length="182" mass="20981">MRQKFSPSKEDPWPTDRSLGAVVLLHQISRCRRLVAADLVEENAEVLRENGGEEAFAAAEEEEFGLEFIGHFSLSLNLSNTLIGGKNSHHRRRIHGHWTYLSAPSSRWIRSLDAVISLQQILPEKTQKCFGRVKEKKPPPPRKRKCLVWRQVREISCSTLFRIFHRFLSCATNVDVVDEKDY</sequence>
<gene>
    <name evidence="1" type="ORF">G2W53_015119</name>
</gene>
<organism evidence="1 2">
    <name type="scientific">Senna tora</name>
    <dbReference type="NCBI Taxonomy" id="362788"/>
    <lineage>
        <taxon>Eukaryota</taxon>
        <taxon>Viridiplantae</taxon>
        <taxon>Streptophyta</taxon>
        <taxon>Embryophyta</taxon>
        <taxon>Tracheophyta</taxon>
        <taxon>Spermatophyta</taxon>
        <taxon>Magnoliopsida</taxon>
        <taxon>eudicotyledons</taxon>
        <taxon>Gunneridae</taxon>
        <taxon>Pentapetalae</taxon>
        <taxon>rosids</taxon>
        <taxon>fabids</taxon>
        <taxon>Fabales</taxon>
        <taxon>Fabaceae</taxon>
        <taxon>Caesalpinioideae</taxon>
        <taxon>Cassia clade</taxon>
        <taxon>Senna</taxon>
    </lineage>
</organism>
<protein>
    <submittedName>
        <fullName evidence="1">Uncharacterized protein</fullName>
    </submittedName>
</protein>
<dbReference type="OrthoDB" id="749576at2759"/>
<comment type="caution">
    <text evidence="1">The sequence shown here is derived from an EMBL/GenBank/DDBJ whole genome shotgun (WGS) entry which is preliminary data.</text>
</comment>
<dbReference type="AlphaFoldDB" id="A0A835C7I1"/>
<dbReference type="Proteomes" id="UP000634136">
    <property type="component" value="Unassembled WGS sequence"/>
</dbReference>
<dbReference type="EMBL" id="JAAIUW010000005">
    <property type="protein sequence ID" value="KAF7832786.1"/>
    <property type="molecule type" value="Genomic_DNA"/>
</dbReference>